<protein>
    <submittedName>
        <fullName evidence="1">Uncharacterized protein</fullName>
    </submittedName>
</protein>
<reference evidence="1" key="1">
    <citation type="submission" date="2020-04" db="EMBL/GenBank/DDBJ databases">
        <authorList>
            <person name="Chiriac C."/>
            <person name="Salcher M."/>
            <person name="Ghai R."/>
            <person name="Kavagutti S V."/>
        </authorList>
    </citation>
    <scope>NUCLEOTIDE SEQUENCE</scope>
</reference>
<name>A0A6J5MRV7_9CAUD</name>
<accession>A0A6J5MRV7</accession>
<proteinExistence type="predicted"/>
<organism evidence="1">
    <name type="scientific">uncultured Caudovirales phage</name>
    <dbReference type="NCBI Taxonomy" id="2100421"/>
    <lineage>
        <taxon>Viruses</taxon>
        <taxon>Duplodnaviria</taxon>
        <taxon>Heunggongvirae</taxon>
        <taxon>Uroviricota</taxon>
        <taxon>Caudoviricetes</taxon>
        <taxon>Peduoviridae</taxon>
        <taxon>Maltschvirus</taxon>
        <taxon>Maltschvirus maltsch</taxon>
    </lineage>
</organism>
<dbReference type="EMBL" id="LR796501">
    <property type="protein sequence ID" value="CAB4148557.1"/>
    <property type="molecule type" value="Genomic_DNA"/>
</dbReference>
<evidence type="ECO:0000313" key="1">
    <source>
        <dbReference type="EMBL" id="CAB4148557.1"/>
    </source>
</evidence>
<gene>
    <name evidence="1" type="ORF">UFOVP533_10</name>
</gene>
<sequence length="411" mass="46186">MAITIDDQPYQYTPIGQRLMIVCSSTNVANTGFRFVFDFGSFQVNVQPNASNKGILDLAPIFREQLQHDAGASNEGINDEYKSVAFISCTIKEGWLVDGVFTVSGSGMADIDDVYAFLAEYQVSDGYKPNPNGRYGTNGINKYLLSERTTDTHKWSEAPARGLSNNWVYIPTRLADFGQLYSLNNNGLLVDNDATDLFVSTYDNNNTLIEARKYALFTDNNGVSRLGAYPQNLINDGADFTNVKYYTIQAGASIAPPVYTPSSRVYCFYLVADDCRFDNVRLGWTNTCGGVDYFNFTKKSELSYNYDRKQYQKVVGQYNTASFSFNTWDRGTTDRYVNTTKGLQINSDWISVGEFELLQTLCRSNDVFIIGDDATMTPVIVDTQNFVIKDERYSKLYNVTLNLKYSQPVGL</sequence>